<dbReference type="AlphaFoldDB" id="A0A250KX22"/>
<evidence type="ECO:0000313" key="2">
    <source>
        <dbReference type="Proteomes" id="UP000266313"/>
    </source>
</evidence>
<accession>A0A250KX22</accession>
<dbReference type="KEGG" id="mmai:sS8_4283"/>
<reference evidence="1 2" key="1">
    <citation type="submission" date="2016-12" db="EMBL/GenBank/DDBJ databases">
        <title>Genome sequencing of Methylocaldum marinum.</title>
        <authorList>
            <person name="Takeuchi M."/>
            <person name="Kamagata Y."/>
            <person name="Hiraoka S."/>
            <person name="Oshima K."/>
            <person name="Hattori M."/>
            <person name="Iwasaki W."/>
        </authorList>
    </citation>
    <scope>NUCLEOTIDE SEQUENCE [LARGE SCALE GENOMIC DNA]</scope>
    <source>
        <strain evidence="1 2">S8</strain>
    </source>
</reference>
<keyword evidence="2" id="KW-1185">Reference proteome</keyword>
<dbReference type="Proteomes" id="UP000266313">
    <property type="component" value="Chromosome"/>
</dbReference>
<organism evidence="1 2">
    <name type="scientific">Methylocaldum marinum</name>
    <dbReference type="NCBI Taxonomy" id="1432792"/>
    <lineage>
        <taxon>Bacteria</taxon>
        <taxon>Pseudomonadati</taxon>
        <taxon>Pseudomonadota</taxon>
        <taxon>Gammaproteobacteria</taxon>
        <taxon>Methylococcales</taxon>
        <taxon>Methylococcaceae</taxon>
        <taxon>Methylocaldum</taxon>
    </lineage>
</organism>
<gene>
    <name evidence="1" type="ORF">sS8_4283</name>
</gene>
<evidence type="ECO:0000313" key="1">
    <source>
        <dbReference type="EMBL" id="BBA36213.1"/>
    </source>
</evidence>
<protein>
    <submittedName>
        <fullName evidence="1">Uncharacterized protein</fullName>
    </submittedName>
</protein>
<dbReference type="RefSeq" id="WP_119631431.1">
    <property type="nucleotide sequence ID" value="NZ_AP017928.1"/>
</dbReference>
<dbReference type="EMBL" id="AP017928">
    <property type="protein sequence ID" value="BBA36213.1"/>
    <property type="molecule type" value="Genomic_DNA"/>
</dbReference>
<name>A0A250KX22_9GAMM</name>
<proteinExistence type="predicted"/>
<sequence>MSNQDWTQDYRRLWEKLVPQRGQADTVQGELLRCIGKITDEAYRNGNENWDESFELMTRFIGQALDDPIAFADHERVKIRGAVERILMNPGSPDLSGPGSSYYYLAEQATKWCHHHPEPVPRKLNPKLQK</sequence>
<dbReference type="OrthoDB" id="9812708at2"/>